<evidence type="ECO:0000259" key="1">
    <source>
        <dbReference type="Pfam" id="PF07475"/>
    </source>
</evidence>
<dbReference type="Gene3D" id="3.40.50.300">
    <property type="entry name" value="P-loop containing nucleotide triphosphate hydrolases"/>
    <property type="match status" value="1"/>
</dbReference>
<keyword evidence="3" id="KW-1185">Reference proteome</keyword>
<comment type="caution">
    <text evidence="2">The sequence shown here is derived from an EMBL/GenBank/DDBJ whole genome shotgun (WGS) entry which is preliminary data.</text>
</comment>
<dbReference type="GO" id="GO:0016301">
    <property type="term" value="F:kinase activity"/>
    <property type="evidence" value="ECO:0007669"/>
    <property type="project" value="UniProtKB-KW"/>
</dbReference>
<dbReference type="PANTHER" id="PTHR30305:SF1">
    <property type="entry name" value="HPR KINASE_PHOSPHORYLASE"/>
    <property type="match status" value="1"/>
</dbReference>
<dbReference type="SUPFAM" id="SSF53795">
    <property type="entry name" value="PEP carboxykinase-like"/>
    <property type="match status" value="1"/>
</dbReference>
<proteinExistence type="predicted"/>
<sequence>MTVTVKTYVHATCVALQASGRQWRGVLLRGPSGAGKSDLALRLIDAGAKLVADDQTALFRRGRSLIAAPPGTISGLMEVRGLGIVQVGRSRQRARVPVALLVDLVTPEKIERMPEPAREDVLGVDLPVIALAPFEASASAKLRLALARIPAA</sequence>
<reference evidence="2 3" key="1">
    <citation type="submission" date="2021-11" db="EMBL/GenBank/DDBJ databases">
        <authorList>
            <person name="Lee D.-H."/>
            <person name="Kim S.-B."/>
        </authorList>
    </citation>
    <scope>NUCLEOTIDE SEQUENCE [LARGE SCALE GENOMIC DNA]</scope>
    <source>
        <strain evidence="2 3">KCTC 52223</strain>
    </source>
</reference>
<organism evidence="2 3">
    <name type="scientific">Reyranella aquatilis</name>
    <dbReference type="NCBI Taxonomy" id="2035356"/>
    <lineage>
        <taxon>Bacteria</taxon>
        <taxon>Pseudomonadati</taxon>
        <taxon>Pseudomonadota</taxon>
        <taxon>Alphaproteobacteria</taxon>
        <taxon>Hyphomicrobiales</taxon>
        <taxon>Reyranellaceae</taxon>
        <taxon>Reyranella</taxon>
    </lineage>
</organism>
<keyword evidence="2" id="KW-0418">Kinase</keyword>
<dbReference type="Pfam" id="PF07475">
    <property type="entry name" value="Hpr_kinase_C"/>
    <property type="match status" value="1"/>
</dbReference>
<dbReference type="RefSeq" id="WP_230550825.1">
    <property type="nucleotide sequence ID" value="NZ_JAJISD010000004.1"/>
</dbReference>
<feature type="domain" description="HPr kinase/phosphorylase C-terminal" evidence="1">
    <location>
        <begin position="6"/>
        <end position="131"/>
    </location>
</feature>
<evidence type="ECO:0000313" key="2">
    <source>
        <dbReference type="EMBL" id="MCC8429631.1"/>
    </source>
</evidence>
<accession>A0ABS8KVL5</accession>
<protein>
    <submittedName>
        <fullName evidence="2">HPr kinase/phosphatase C-terminal domain-containing protein</fullName>
    </submittedName>
</protein>
<evidence type="ECO:0000313" key="3">
    <source>
        <dbReference type="Proteomes" id="UP001198862"/>
    </source>
</evidence>
<dbReference type="CDD" id="cd01918">
    <property type="entry name" value="HprK_C"/>
    <property type="match status" value="1"/>
</dbReference>
<gene>
    <name evidence="2" type="ORF">LJ725_11690</name>
</gene>
<dbReference type="InterPro" id="IPR011104">
    <property type="entry name" value="Hpr_kin/Pase_C"/>
</dbReference>
<dbReference type="EMBL" id="JAJISD010000004">
    <property type="protein sequence ID" value="MCC8429631.1"/>
    <property type="molecule type" value="Genomic_DNA"/>
</dbReference>
<name>A0ABS8KVL5_9HYPH</name>
<dbReference type="PANTHER" id="PTHR30305">
    <property type="entry name" value="PROTEIN YJDM-RELATED"/>
    <property type="match status" value="1"/>
</dbReference>
<keyword evidence="2" id="KW-0808">Transferase</keyword>
<dbReference type="Proteomes" id="UP001198862">
    <property type="component" value="Unassembled WGS sequence"/>
</dbReference>
<dbReference type="InterPro" id="IPR027417">
    <property type="entry name" value="P-loop_NTPase"/>
</dbReference>